<dbReference type="InterPro" id="IPR009003">
    <property type="entry name" value="Peptidase_S1_PA"/>
</dbReference>
<dbReference type="SUPFAM" id="SSF50494">
    <property type="entry name" value="Trypsin-like serine proteases"/>
    <property type="match status" value="1"/>
</dbReference>
<dbReference type="Proteomes" id="UP000504634">
    <property type="component" value="Unplaced"/>
</dbReference>
<dbReference type="InterPro" id="IPR018114">
    <property type="entry name" value="TRYPSIN_HIS"/>
</dbReference>
<proteinExistence type="predicted"/>
<keyword evidence="3" id="KW-0732">Signal</keyword>
<evidence type="ECO:0000256" key="1">
    <source>
        <dbReference type="ARBA" id="ARBA00023157"/>
    </source>
</evidence>
<keyword evidence="1" id="KW-1015">Disulfide bond</keyword>
<dbReference type="InterPro" id="IPR043504">
    <property type="entry name" value="Peptidase_S1_PA_chymotrypsin"/>
</dbReference>
<dbReference type="Pfam" id="PF00089">
    <property type="entry name" value="Trypsin"/>
    <property type="match status" value="1"/>
</dbReference>
<dbReference type="InterPro" id="IPR033116">
    <property type="entry name" value="TRYPSIN_SER"/>
</dbReference>
<dbReference type="PROSITE" id="PS00134">
    <property type="entry name" value="TRYPSIN_HIS"/>
    <property type="match status" value="1"/>
</dbReference>
<dbReference type="AlphaFoldDB" id="A0A6J2T8S4"/>
<dbReference type="GO" id="GO:0006508">
    <property type="term" value="P:proteolysis"/>
    <property type="evidence" value="ECO:0007669"/>
    <property type="project" value="UniProtKB-KW"/>
</dbReference>
<organism evidence="5 6">
    <name type="scientific">Drosophila lebanonensis</name>
    <name type="common">Fruit fly</name>
    <name type="synonym">Scaptodrosophila lebanonensis</name>
    <dbReference type="NCBI Taxonomy" id="7225"/>
    <lineage>
        <taxon>Eukaryota</taxon>
        <taxon>Metazoa</taxon>
        <taxon>Ecdysozoa</taxon>
        <taxon>Arthropoda</taxon>
        <taxon>Hexapoda</taxon>
        <taxon>Insecta</taxon>
        <taxon>Pterygota</taxon>
        <taxon>Neoptera</taxon>
        <taxon>Endopterygota</taxon>
        <taxon>Diptera</taxon>
        <taxon>Brachycera</taxon>
        <taxon>Muscomorpha</taxon>
        <taxon>Ephydroidea</taxon>
        <taxon>Drosophilidae</taxon>
        <taxon>Scaptodrosophila</taxon>
    </lineage>
</organism>
<evidence type="ECO:0000313" key="5">
    <source>
        <dbReference type="Proteomes" id="UP000504634"/>
    </source>
</evidence>
<evidence type="ECO:0000259" key="4">
    <source>
        <dbReference type="PROSITE" id="PS50240"/>
    </source>
</evidence>
<feature type="chain" id="PRO_5027048644" evidence="3">
    <location>
        <begin position="30"/>
        <end position="329"/>
    </location>
</feature>
<evidence type="ECO:0000256" key="3">
    <source>
        <dbReference type="SAM" id="SignalP"/>
    </source>
</evidence>
<dbReference type="InterPro" id="IPR001314">
    <property type="entry name" value="Peptidase_S1A"/>
</dbReference>
<keyword evidence="2" id="KW-0645">Protease</keyword>
<gene>
    <name evidence="6" type="primary">LOC115621748</name>
</gene>
<dbReference type="PRINTS" id="PR00722">
    <property type="entry name" value="CHYMOTRYPSIN"/>
</dbReference>
<protein>
    <submittedName>
        <fullName evidence="6">Serine protease snake-like</fullName>
    </submittedName>
</protein>
<keyword evidence="2" id="KW-0378">Hydrolase</keyword>
<dbReference type="FunFam" id="2.40.10.10:FF:000157">
    <property type="entry name" value="GH18608p"/>
    <property type="match status" value="1"/>
</dbReference>
<name>A0A6J2T8S4_DROLE</name>
<reference evidence="6" key="1">
    <citation type="submission" date="2025-08" db="UniProtKB">
        <authorList>
            <consortium name="RefSeq"/>
        </authorList>
    </citation>
    <scope>IDENTIFICATION</scope>
    <source>
        <strain evidence="6">11010-0011.00</strain>
        <tissue evidence="6">Whole body</tissue>
    </source>
</reference>
<dbReference type="GO" id="GO:0004252">
    <property type="term" value="F:serine-type endopeptidase activity"/>
    <property type="evidence" value="ECO:0007669"/>
    <property type="project" value="InterPro"/>
</dbReference>
<dbReference type="GeneID" id="115621748"/>
<dbReference type="RefSeq" id="XP_030371342.1">
    <property type="nucleotide sequence ID" value="XM_030515482.1"/>
</dbReference>
<feature type="domain" description="Peptidase S1" evidence="4">
    <location>
        <begin position="76"/>
        <end position="321"/>
    </location>
</feature>
<sequence length="329" mass="37122">MWVAYFKRTINVLLLVFLLVLIKDSLVSGQHEKIVSDCTSYKDTVFVTKDAFSFAFPNAPIKFVINNQCQAYTPLIYNGEPAEPKEFPHMARLGNRKSNASKIDWFCGGTLISKRFVLTAAHCFESLQGVVNVVRLGELDFARTDDVAMPEDFEVEKLIPHPNYTDQLLYHDIALIKLAKDVSFDRYKHPACLPFEDGYSFDTFVATGWGSTSAAVLHSSKLLKAQLQRFSDTNCRKEYSTSEEFPQGFDATTQICVGSKFGRDTCDGDSGGPLLSYHKDYPCMYHVMGVTSLGVDCGNPNKPGLYTRVYHYLDWITENVWSNSQLIKF</sequence>
<dbReference type="SMART" id="SM00020">
    <property type="entry name" value="Tryp_SPc"/>
    <property type="match status" value="1"/>
</dbReference>
<evidence type="ECO:0000313" key="6">
    <source>
        <dbReference type="RefSeq" id="XP_030371342.1"/>
    </source>
</evidence>
<accession>A0A6J2T8S4</accession>
<dbReference type="InterPro" id="IPR001254">
    <property type="entry name" value="Trypsin_dom"/>
</dbReference>
<keyword evidence="2" id="KW-0720">Serine protease</keyword>
<dbReference type="PANTHER" id="PTHR24258:SF136">
    <property type="entry name" value="GH06673P-RELATED"/>
    <property type="match status" value="1"/>
</dbReference>
<dbReference type="OrthoDB" id="6339452at2759"/>
<dbReference type="PANTHER" id="PTHR24258">
    <property type="entry name" value="SERINE PROTEASE-RELATED"/>
    <property type="match status" value="1"/>
</dbReference>
<evidence type="ECO:0000256" key="2">
    <source>
        <dbReference type="RuleBase" id="RU363034"/>
    </source>
</evidence>
<dbReference type="CDD" id="cd00190">
    <property type="entry name" value="Tryp_SPc"/>
    <property type="match status" value="1"/>
</dbReference>
<feature type="signal peptide" evidence="3">
    <location>
        <begin position="1"/>
        <end position="29"/>
    </location>
</feature>
<keyword evidence="5" id="KW-1185">Reference proteome</keyword>
<dbReference type="PROSITE" id="PS50240">
    <property type="entry name" value="TRYPSIN_DOM"/>
    <property type="match status" value="1"/>
</dbReference>
<dbReference type="PROSITE" id="PS00135">
    <property type="entry name" value="TRYPSIN_SER"/>
    <property type="match status" value="1"/>
</dbReference>
<dbReference type="Gene3D" id="2.40.10.10">
    <property type="entry name" value="Trypsin-like serine proteases"/>
    <property type="match status" value="2"/>
</dbReference>